<evidence type="ECO:0000313" key="2">
    <source>
        <dbReference type="Proteomes" id="UP000887013"/>
    </source>
</evidence>
<sequence length="84" mass="9850">MIQCVFDVPVSCLQFRSRPLNQESDFTSLVSIHIDSGIAFRPGTDLKLLPKVYSPRTEDQRLRGWEWQIAFHQLAFEHQFRLCV</sequence>
<accession>A0A8X6P4R3</accession>
<dbReference type="AlphaFoldDB" id="A0A8X6P4R3"/>
<name>A0A8X6P4R3_NEPPI</name>
<evidence type="ECO:0000313" key="1">
    <source>
        <dbReference type="EMBL" id="GFT48955.1"/>
    </source>
</evidence>
<proteinExistence type="predicted"/>
<dbReference type="Proteomes" id="UP000887013">
    <property type="component" value="Unassembled WGS sequence"/>
</dbReference>
<dbReference type="OrthoDB" id="10363236at2759"/>
<gene>
    <name evidence="1" type="ORF">NPIL_382671</name>
</gene>
<organism evidence="1 2">
    <name type="scientific">Nephila pilipes</name>
    <name type="common">Giant wood spider</name>
    <name type="synonym">Nephila maculata</name>
    <dbReference type="NCBI Taxonomy" id="299642"/>
    <lineage>
        <taxon>Eukaryota</taxon>
        <taxon>Metazoa</taxon>
        <taxon>Ecdysozoa</taxon>
        <taxon>Arthropoda</taxon>
        <taxon>Chelicerata</taxon>
        <taxon>Arachnida</taxon>
        <taxon>Araneae</taxon>
        <taxon>Araneomorphae</taxon>
        <taxon>Entelegynae</taxon>
        <taxon>Araneoidea</taxon>
        <taxon>Nephilidae</taxon>
        <taxon>Nephila</taxon>
    </lineage>
</organism>
<reference evidence="1" key="1">
    <citation type="submission" date="2020-08" db="EMBL/GenBank/DDBJ databases">
        <title>Multicomponent nature underlies the extraordinary mechanical properties of spider dragline silk.</title>
        <authorList>
            <person name="Kono N."/>
            <person name="Nakamura H."/>
            <person name="Mori M."/>
            <person name="Yoshida Y."/>
            <person name="Ohtoshi R."/>
            <person name="Malay A.D."/>
            <person name="Moran D.A.P."/>
            <person name="Tomita M."/>
            <person name="Numata K."/>
            <person name="Arakawa K."/>
        </authorList>
    </citation>
    <scope>NUCLEOTIDE SEQUENCE</scope>
</reference>
<dbReference type="EMBL" id="BMAW01065127">
    <property type="protein sequence ID" value="GFT48955.1"/>
    <property type="molecule type" value="Genomic_DNA"/>
</dbReference>
<comment type="caution">
    <text evidence="1">The sequence shown here is derived from an EMBL/GenBank/DDBJ whole genome shotgun (WGS) entry which is preliminary data.</text>
</comment>
<keyword evidence="2" id="KW-1185">Reference proteome</keyword>
<protein>
    <submittedName>
        <fullName evidence="1">Uncharacterized protein</fullName>
    </submittedName>
</protein>